<organism evidence="2">
    <name type="scientific">Anguilla anguilla</name>
    <name type="common">European freshwater eel</name>
    <name type="synonym">Muraena anguilla</name>
    <dbReference type="NCBI Taxonomy" id="7936"/>
    <lineage>
        <taxon>Eukaryota</taxon>
        <taxon>Metazoa</taxon>
        <taxon>Chordata</taxon>
        <taxon>Craniata</taxon>
        <taxon>Vertebrata</taxon>
        <taxon>Euteleostomi</taxon>
        <taxon>Actinopterygii</taxon>
        <taxon>Neopterygii</taxon>
        <taxon>Teleostei</taxon>
        <taxon>Anguilliformes</taxon>
        <taxon>Anguillidae</taxon>
        <taxon>Anguilla</taxon>
    </lineage>
</organism>
<proteinExistence type="predicted"/>
<feature type="compositionally biased region" description="Basic and acidic residues" evidence="1">
    <location>
        <begin position="91"/>
        <end position="107"/>
    </location>
</feature>
<sequence>MRRHAILRPFHKQTRLLCFGWTRETLPAFKRRDIAHTVCHLILESSCQQMCFFLNQFSSGNGCCYLPHGFLHIQVICTPCNPRKRNGAFSLREDGHQPKSEVDPSRP</sequence>
<feature type="region of interest" description="Disordered" evidence="1">
    <location>
        <begin position="88"/>
        <end position="107"/>
    </location>
</feature>
<reference evidence="2" key="1">
    <citation type="submission" date="2014-11" db="EMBL/GenBank/DDBJ databases">
        <authorList>
            <person name="Amaro Gonzalez C."/>
        </authorList>
    </citation>
    <scope>NUCLEOTIDE SEQUENCE</scope>
</reference>
<reference evidence="2" key="2">
    <citation type="journal article" date="2015" name="Fish Shellfish Immunol.">
        <title>Early steps in the European eel (Anguilla anguilla)-Vibrio vulnificus interaction in the gills: Role of the RtxA13 toxin.</title>
        <authorList>
            <person name="Callol A."/>
            <person name="Pajuelo D."/>
            <person name="Ebbesson L."/>
            <person name="Teles M."/>
            <person name="MacKenzie S."/>
            <person name="Amaro C."/>
        </authorList>
    </citation>
    <scope>NUCLEOTIDE SEQUENCE</scope>
</reference>
<accession>A0A0E9WQ13</accession>
<protein>
    <submittedName>
        <fullName evidence="2">Uncharacterized protein</fullName>
    </submittedName>
</protein>
<evidence type="ECO:0000256" key="1">
    <source>
        <dbReference type="SAM" id="MobiDB-lite"/>
    </source>
</evidence>
<evidence type="ECO:0000313" key="2">
    <source>
        <dbReference type="EMBL" id="JAH92509.1"/>
    </source>
</evidence>
<dbReference type="EMBL" id="GBXM01016068">
    <property type="protein sequence ID" value="JAH92509.1"/>
    <property type="molecule type" value="Transcribed_RNA"/>
</dbReference>
<name>A0A0E9WQ13_ANGAN</name>
<dbReference type="AlphaFoldDB" id="A0A0E9WQ13"/>